<dbReference type="SUPFAM" id="SSF51182">
    <property type="entry name" value="RmlC-like cupins"/>
    <property type="match status" value="1"/>
</dbReference>
<dbReference type="PANTHER" id="PTHR43698:SF1">
    <property type="entry name" value="BLL4564 PROTEIN"/>
    <property type="match status" value="1"/>
</dbReference>
<dbReference type="InterPro" id="IPR047263">
    <property type="entry name" value="HNL-like_cupin"/>
</dbReference>
<evidence type="ECO:0000313" key="1">
    <source>
        <dbReference type="EMBL" id="MCG4611127.1"/>
    </source>
</evidence>
<evidence type="ECO:0000313" key="2">
    <source>
        <dbReference type="Proteomes" id="UP001298681"/>
    </source>
</evidence>
<protein>
    <submittedName>
        <fullName evidence="1">Cupin domain-containing protein</fullName>
    </submittedName>
</protein>
<proteinExistence type="predicted"/>
<keyword evidence="2" id="KW-1185">Reference proteome</keyword>
<name>A0ABS9MJY5_9FIRM</name>
<dbReference type="Proteomes" id="UP001298681">
    <property type="component" value="Unassembled WGS sequence"/>
</dbReference>
<dbReference type="PANTHER" id="PTHR43698">
    <property type="entry name" value="RIBD C-TERMINAL DOMAIN CONTAINING PROTEIN"/>
    <property type="match status" value="1"/>
</dbReference>
<dbReference type="InterPro" id="IPR011051">
    <property type="entry name" value="RmlC_Cupin_sf"/>
</dbReference>
<dbReference type="EMBL" id="JAKNHQ010000011">
    <property type="protein sequence ID" value="MCG4611127.1"/>
    <property type="molecule type" value="Genomic_DNA"/>
</dbReference>
<dbReference type="InterPro" id="IPR014710">
    <property type="entry name" value="RmlC-like_jellyroll"/>
</dbReference>
<sequence length="139" mass="15477">MLNKEEMKRALGPASVFEIGGINSFGQYFDGTSYLQMLTTTGVSVGNVVFEPGCRNHWHRHVHGGQILLCTGGRGYYQEWGKPARELLPGDVVQIGEEKHWHGAAPNSWFSHLAIDVPGEGSKTEWLEPVDPEEYNKLP</sequence>
<gene>
    <name evidence="1" type="ORF">L0P57_09315</name>
</gene>
<accession>A0ABS9MJY5</accession>
<reference evidence="1 2" key="1">
    <citation type="submission" date="2022-01" db="EMBL/GenBank/DDBJ databases">
        <title>Collection of gut derived symbiotic bacterial strains cultured from healthy donors.</title>
        <authorList>
            <person name="Lin H."/>
            <person name="Kohout C."/>
            <person name="Waligurski E."/>
            <person name="Pamer E.G."/>
        </authorList>
    </citation>
    <scope>NUCLEOTIDE SEQUENCE [LARGE SCALE GENOMIC DNA]</scope>
    <source>
        <strain evidence="1 2">DFI.7.58</strain>
    </source>
</reference>
<dbReference type="RefSeq" id="WP_087234710.1">
    <property type="nucleotide sequence ID" value="NZ_JAKNHQ010000011.1"/>
</dbReference>
<organism evidence="1 2">
    <name type="scientific">Anaeromassilibacillus senegalensis</name>
    <dbReference type="NCBI Taxonomy" id="1673717"/>
    <lineage>
        <taxon>Bacteria</taxon>
        <taxon>Bacillati</taxon>
        <taxon>Bacillota</taxon>
        <taxon>Clostridia</taxon>
        <taxon>Eubacteriales</taxon>
        <taxon>Acutalibacteraceae</taxon>
        <taxon>Anaeromassilibacillus</taxon>
    </lineage>
</organism>
<dbReference type="Gene3D" id="2.60.120.10">
    <property type="entry name" value="Jelly Rolls"/>
    <property type="match status" value="1"/>
</dbReference>
<dbReference type="CDD" id="cd02233">
    <property type="entry name" value="cupin_HNL-like"/>
    <property type="match status" value="1"/>
</dbReference>
<comment type="caution">
    <text evidence="1">The sequence shown here is derived from an EMBL/GenBank/DDBJ whole genome shotgun (WGS) entry which is preliminary data.</text>
</comment>